<evidence type="ECO:0000313" key="15">
    <source>
        <dbReference type="EMBL" id="EAL62283.1"/>
    </source>
</evidence>
<evidence type="ECO:0000256" key="11">
    <source>
        <dbReference type="ARBA" id="ARBA00023214"/>
    </source>
</evidence>
<evidence type="ECO:0000313" key="16">
    <source>
        <dbReference type="Proteomes" id="UP000002195"/>
    </source>
</evidence>
<dbReference type="PaxDb" id="44689-DDB0188833"/>
<keyword evidence="14" id="KW-0732">Signal</keyword>
<keyword evidence="12" id="KW-0407">Ion channel</keyword>
<organism evidence="15 16">
    <name type="scientific">Dictyostelium discoideum</name>
    <name type="common">Social amoeba</name>
    <dbReference type="NCBI Taxonomy" id="44689"/>
    <lineage>
        <taxon>Eukaryota</taxon>
        <taxon>Amoebozoa</taxon>
        <taxon>Evosea</taxon>
        <taxon>Eumycetozoa</taxon>
        <taxon>Dictyostelia</taxon>
        <taxon>Dictyosteliales</taxon>
        <taxon>Dictyosteliaceae</taxon>
        <taxon>Dictyostelium</taxon>
    </lineage>
</organism>
<dbReference type="GO" id="GO:0005229">
    <property type="term" value="F:intracellularly calcium-gated chloride channel activity"/>
    <property type="evidence" value="ECO:0000318"/>
    <property type="project" value="GO_Central"/>
</dbReference>
<feature type="transmembrane region" description="Helical" evidence="13">
    <location>
        <begin position="174"/>
        <end position="198"/>
    </location>
</feature>
<dbReference type="GeneID" id="8627601"/>
<dbReference type="KEGG" id="ddi:DDB_G0290313"/>
<feature type="transmembrane region" description="Helical" evidence="13">
    <location>
        <begin position="270"/>
        <end position="291"/>
    </location>
</feature>
<evidence type="ECO:0000256" key="14">
    <source>
        <dbReference type="SAM" id="SignalP"/>
    </source>
</evidence>
<keyword evidence="16" id="KW-1185">Reference proteome</keyword>
<evidence type="ECO:0000256" key="2">
    <source>
        <dbReference type="ARBA" id="ARBA00009849"/>
    </source>
</evidence>
<evidence type="ECO:0000256" key="4">
    <source>
        <dbReference type="ARBA" id="ARBA00022475"/>
    </source>
</evidence>
<evidence type="ECO:0000256" key="8">
    <source>
        <dbReference type="ARBA" id="ARBA00023136"/>
    </source>
</evidence>
<feature type="transmembrane region" description="Helical" evidence="13">
    <location>
        <begin position="440"/>
        <end position="464"/>
    </location>
</feature>
<dbReference type="GO" id="GO:0034707">
    <property type="term" value="C:chloride channel complex"/>
    <property type="evidence" value="ECO:0007669"/>
    <property type="project" value="UniProtKB-KW"/>
</dbReference>
<feature type="signal peptide" evidence="14">
    <location>
        <begin position="1"/>
        <end position="24"/>
    </location>
</feature>
<keyword evidence="6 13" id="KW-1133">Transmembrane helix</keyword>
<dbReference type="Pfam" id="PF04906">
    <property type="entry name" value="Tweety"/>
    <property type="match status" value="1"/>
</dbReference>
<evidence type="ECO:0000256" key="9">
    <source>
        <dbReference type="ARBA" id="ARBA00023173"/>
    </source>
</evidence>
<keyword evidence="5 13" id="KW-0812">Transmembrane</keyword>
<protein>
    <submittedName>
        <fullName evidence="15">Uncharacterized protein</fullName>
    </submittedName>
</protein>
<dbReference type="PANTHER" id="PTHR12424">
    <property type="entry name" value="TWEETY-RELATED"/>
    <property type="match status" value="1"/>
</dbReference>
<keyword evidence="9" id="KW-0869">Chloride channel</keyword>
<dbReference type="dictyBase" id="DDB_G0290313"/>
<dbReference type="FunCoup" id="Q54G87">
    <property type="interactions" value="28"/>
</dbReference>
<gene>
    <name evidence="15" type="ORF">DDB_G0290313</name>
</gene>
<evidence type="ECO:0000256" key="7">
    <source>
        <dbReference type="ARBA" id="ARBA00023065"/>
    </source>
</evidence>
<comment type="similarity">
    <text evidence="2">Belongs to the tweety family.</text>
</comment>
<dbReference type="GO" id="GO:0072320">
    <property type="term" value="F:volume-sensitive chloride channel activity"/>
    <property type="evidence" value="ECO:0000318"/>
    <property type="project" value="GO_Central"/>
</dbReference>
<accession>Q54G87</accession>
<dbReference type="PANTHER" id="PTHR12424:SF8">
    <property type="entry name" value="PROTEIN TWEETY"/>
    <property type="match status" value="1"/>
</dbReference>
<dbReference type="VEuPathDB" id="AmoebaDB:DDB_G0290313"/>
<name>Q54G87_DICDI</name>
<dbReference type="InterPro" id="IPR006990">
    <property type="entry name" value="Tweety"/>
</dbReference>
<evidence type="ECO:0000256" key="12">
    <source>
        <dbReference type="ARBA" id="ARBA00023303"/>
    </source>
</evidence>
<dbReference type="eggNOG" id="ENOG502RGDN">
    <property type="taxonomic scope" value="Eukaryota"/>
</dbReference>
<evidence type="ECO:0000256" key="3">
    <source>
        <dbReference type="ARBA" id="ARBA00022448"/>
    </source>
</evidence>
<keyword evidence="3" id="KW-0813">Transport</keyword>
<sequence length="551" mass="63056">MKFFKNVSIILIILIFNLINNINSIEINNSSNNNNNKNELLELSSNSNSQENMVEVNLSIKSLSSVDLSNKIINLYSKLPRYSFNGIKVDNNFSPKNKTYIESIILTGSPFELIIIITIFTSLICLLIKLSIKIHKWRKNKSNNSYHLLLGNPNSKYHYKNNNYNNNNKSSIKYICSTVITLILLLSVCSFLFISIFVNKDLDQSITISIDNLESHLKNRVEVENRIVKECEPITSIPYDAMEIVSTTKQILNATEETKEYIREYEYYRYQFIFILILSLFAVISLGLLSIIIRLKWVLALFFIIGIFITCIGVWIVPSTHVPMGVVISDICPNMDTIINQYAPESINPYIYFFLNCTGKDDFNFIYGMLDDKIESTQNSLERAKSRHYSNSTISKIQSKLDDLVNLSRDAKDILNCKITQNTFKSTKDIICIDIINSSFILSILFTIIGLLLSIAFITSMVIYSKPKKQNRNNFDSKKQFDSPKKTRMIKSKNININGANDEDDDDFERDDSLTPLLSSSESLLNSYYDDDTVVSNISSPFSSPSNRYII</sequence>
<feature type="chain" id="PRO_5004249025" evidence="14">
    <location>
        <begin position="25"/>
        <end position="551"/>
    </location>
</feature>
<evidence type="ECO:0000256" key="6">
    <source>
        <dbReference type="ARBA" id="ARBA00022989"/>
    </source>
</evidence>
<keyword evidence="8 13" id="KW-0472">Membrane</keyword>
<keyword evidence="7" id="KW-0406">Ion transport</keyword>
<keyword evidence="4" id="KW-1003">Cell membrane</keyword>
<comment type="caution">
    <text evidence="15">The sequence shown here is derived from an EMBL/GenBank/DDBJ whole genome shotgun (WGS) entry which is preliminary data.</text>
</comment>
<dbReference type="Proteomes" id="UP000002195">
    <property type="component" value="Unassembled WGS sequence"/>
</dbReference>
<keyword evidence="10" id="KW-0325">Glycoprotein</keyword>
<dbReference type="OMA" id="WIVPSTH"/>
<evidence type="ECO:0000256" key="1">
    <source>
        <dbReference type="ARBA" id="ARBA00004651"/>
    </source>
</evidence>
<proteinExistence type="inferred from homology"/>
<feature type="transmembrane region" description="Helical" evidence="13">
    <location>
        <begin position="113"/>
        <end position="132"/>
    </location>
</feature>
<dbReference type="Reactome" id="R-DDI-2672351">
    <property type="pathway name" value="Stimuli-sensing channels"/>
</dbReference>
<dbReference type="RefSeq" id="XP_635796.1">
    <property type="nucleotide sequence ID" value="XM_630704.1"/>
</dbReference>
<comment type="subcellular location">
    <subcellularLocation>
        <location evidence="1">Cell membrane</location>
        <topology evidence="1">Multi-pass membrane protein</topology>
    </subcellularLocation>
</comment>
<feature type="transmembrane region" description="Helical" evidence="13">
    <location>
        <begin position="298"/>
        <end position="317"/>
    </location>
</feature>
<reference evidence="15 16" key="1">
    <citation type="journal article" date="2005" name="Nature">
        <title>The genome of the social amoeba Dictyostelium discoideum.</title>
        <authorList>
            <consortium name="The Dictyostelium discoideum Sequencing Consortium"/>
            <person name="Eichinger L."/>
            <person name="Pachebat J.A."/>
            <person name="Glockner G."/>
            <person name="Rajandream M.A."/>
            <person name="Sucgang R."/>
            <person name="Berriman M."/>
            <person name="Song J."/>
            <person name="Olsen R."/>
            <person name="Szafranski K."/>
            <person name="Xu Q."/>
            <person name="Tunggal B."/>
            <person name="Kummerfeld S."/>
            <person name="Madera M."/>
            <person name="Konfortov B.A."/>
            <person name="Rivero F."/>
            <person name="Bankier A.T."/>
            <person name="Lehmann R."/>
            <person name="Hamlin N."/>
            <person name="Davies R."/>
            <person name="Gaudet P."/>
            <person name="Fey P."/>
            <person name="Pilcher K."/>
            <person name="Chen G."/>
            <person name="Saunders D."/>
            <person name="Sodergren E."/>
            <person name="Davis P."/>
            <person name="Kerhornou A."/>
            <person name="Nie X."/>
            <person name="Hall N."/>
            <person name="Anjard C."/>
            <person name="Hemphill L."/>
            <person name="Bason N."/>
            <person name="Farbrother P."/>
            <person name="Desany B."/>
            <person name="Just E."/>
            <person name="Morio T."/>
            <person name="Rost R."/>
            <person name="Churcher C."/>
            <person name="Cooper J."/>
            <person name="Haydock S."/>
            <person name="van Driessche N."/>
            <person name="Cronin A."/>
            <person name="Goodhead I."/>
            <person name="Muzny D."/>
            <person name="Mourier T."/>
            <person name="Pain A."/>
            <person name="Lu M."/>
            <person name="Harper D."/>
            <person name="Lindsay R."/>
            <person name="Hauser H."/>
            <person name="James K."/>
            <person name="Quiles M."/>
            <person name="Madan Babu M."/>
            <person name="Saito T."/>
            <person name="Buchrieser C."/>
            <person name="Wardroper A."/>
            <person name="Felder M."/>
            <person name="Thangavelu M."/>
            <person name="Johnson D."/>
            <person name="Knights A."/>
            <person name="Loulseged H."/>
            <person name="Mungall K."/>
            <person name="Oliver K."/>
            <person name="Price C."/>
            <person name="Quail M.A."/>
            <person name="Urushihara H."/>
            <person name="Hernandez J."/>
            <person name="Rabbinowitsch E."/>
            <person name="Steffen D."/>
            <person name="Sanders M."/>
            <person name="Ma J."/>
            <person name="Kohara Y."/>
            <person name="Sharp S."/>
            <person name="Simmonds M."/>
            <person name="Spiegler S."/>
            <person name="Tivey A."/>
            <person name="Sugano S."/>
            <person name="White B."/>
            <person name="Walker D."/>
            <person name="Woodward J."/>
            <person name="Winckler T."/>
            <person name="Tanaka Y."/>
            <person name="Shaulsky G."/>
            <person name="Schleicher M."/>
            <person name="Weinstock G."/>
            <person name="Rosenthal A."/>
            <person name="Cox E.C."/>
            <person name="Chisholm R.L."/>
            <person name="Gibbs R."/>
            <person name="Loomis W.F."/>
            <person name="Platzer M."/>
            <person name="Kay R.R."/>
            <person name="Williams J."/>
            <person name="Dear P.H."/>
            <person name="Noegel A.A."/>
            <person name="Barrell B."/>
            <person name="Kuspa A."/>
        </authorList>
    </citation>
    <scope>NUCLEOTIDE SEQUENCE [LARGE SCALE GENOMIC DNA]</scope>
    <source>
        <strain evidence="15 16">AX4</strain>
    </source>
</reference>
<dbReference type="AlphaFoldDB" id="Q54G87"/>
<keyword evidence="11" id="KW-0868">Chloride</keyword>
<evidence type="ECO:0000256" key="13">
    <source>
        <dbReference type="SAM" id="Phobius"/>
    </source>
</evidence>
<dbReference type="HOGENOM" id="CLU_494712_0_0_1"/>
<dbReference type="InParanoid" id="Q54G87"/>
<evidence type="ECO:0000256" key="5">
    <source>
        <dbReference type="ARBA" id="ARBA00022692"/>
    </source>
</evidence>
<evidence type="ECO:0000256" key="10">
    <source>
        <dbReference type="ARBA" id="ARBA00023180"/>
    </source>
</evidence>
<dbReference type="EMBL" id="AAFI02000162">
    <property type="protein sequence ID" value="EAL62283.1"/>
    <property type="molecule type" value="Genomic_DNA"/>
</dbReference>
<dbReference type="GO" id="GO:0005886">
    <property type="term" value="C:plasma membrane"/>
    <property type="evidence" value="ECO:0000318"/>
    <property type="project" value="GO_Central"/>
</dbReference>